<reference evidence="4" key="1">
    <citation type="submission" date="2015-08" db="EMBL/GenBank/DDBJ databases">
        <title>Candidatus Bacteriodes Periocalifornicus.</title>
        <authorList>
            <person name="McLean J.S."/>
            <person name="Kelley S."/>
        </authorList>
    </citation>
    <scope>NUCLEOTIDE SEQUENCE [LARGE SCALE GENOMIC DNA]</scope>
    <source>
        <strain evidence="4">12B</strain>
    </source>
</reference>
<dbReference type="GO" id="GO:0000156">
    <property type="term" value="F:phosphorelay response regulator activity"/>
    <property type="evidence" value="ECO:0007669"/>
    <property type="project" value="InterPro"/>
</dbReference>
<dbReference type="PATRIC" id="fig|1702214.3.peg.830"/>
<dbReference type="InterPro" id="IPR046947">
    <property type="entry name" value="LytR-like"/>
</dbReference>
<dbReference type="PANTHER" id="PTHR37299">
    <property type="entry name" value="TRANSCRIPTIONAL REGULATOR-RELATED"/>
    <property type="match status" value="1"/>
</dbReference>
<gene>
    <name evidence="4" type="ORF">AL399_00895</name>
</gene>
<accession>A0A0Q4B9P0</accession>
<dbReference type="PROSITE" id="PS50110">
    <property type="entry name" value="RESPONSE_REGULATORY"/>
    <property type="match status" value="1"/>
</dbReference>
<feature type="modified residue" description="4-aspartylphosphate" evidence="1">
    <location>
        <position position="54"/>
    </location>
</feature>
<feature type="domain" description="Response regulatory" evidence="2">
    <location>
        <begin position="2"/>
        <end position="114"/>
    </location>
</feature>
<evidence type="ECO:0000256" key="1">
    <source>
        <dbReference type="PROSITE-ProRule" id="PRU00169"/>
    </source>
</evidence>
<evidence type="ECO:0000259" key="2">
    <source>
        <dbReference type="PROSITE" id="PS50110"/>
    </source>
</evidence>
<dbReference type="SMART" id="SM00850">
    <property type="entry name" value="LytTR"/>
    <property type="match status" value="1"/>
</dbReference>
<protein>
    <submittedName>
        <fullName evidence="4">Uncharacterized protein</fullName>
    </submittedName>
</protein>
<organism evidence="4 5">
    <name type="scientific">Candidatus [Bacteroides] periocalifornicus</name>
    <dbReference type="NCBI Taxonomy" id="1702214"/>
    <lineage>
        <taxon>Bacteria</taxon>
        <taxon>Pseudomonadati</taxon>
        <taxon>Bacteroidota</taxon>
    </lineage>
</organism>
<evidence type="ECO:0000313" key="5">
    <source>
        <dbReference type="Proteomes" id="UP000054172"/>
    </source>
</evidence>
<dbReference type="GO" id="GO:0003677">
    <property type="term" value="F:DNA binding"/>
    <property type="evidence" value="ECO:0007669"/>
    <property type="project" value="InterPro"/>
</dbReference>
<dbReference type="Proteomes" id="UP000054172">
    <property type="component" value="Unassembled WGS sequence"/>
</dbReference>
<feature type="domain" description="HTH LytTR-type" evidence="3">
    <location>
        <begin position="126"/>
        <end position="228"/>
    </location>
</feature>
<dbReference type="PANTHER" id="PTHR37299:SF1">
    <property type="entry name" value="STAGE 0 SPORULATION PROTEIN A HOMOLOG"/>
    <property type="match status" value="1"/>
</dbReference>
<dbReference type="SMART" id="SM00448">
    <property type="entry name" value="REC"/>
    <property type="match status" value="1"/>
</dbReference>
<dbReference type="STRING" id="1702214.AL399_00895"/>
<keyword evidence="5" id="KW-1185">Reference proteome</keyword>
<dbReference type="Pfam" id="PF00072">
    <property type="entry name" value="Response_reg"/>
    <property type="match status" value="1"/>
</dbReference>
<dbReference type="Gene3D" id="2.40.50.1020">
    <property type="entry name" value="LytTr DNA-binding domain"/>
    <property type="match status" value="1"/>
</dbReference>
<name>A0A0Q4B9P0_9BACT</name>
<dbReference type="Gene3D" id="3.40.50.2300">
    <property type="match status" value="1"/>
</dbReference>
<keyword evidence="1" id="KW-0597">Phosphoprotein</keyword>
<sequence>MRCIIIDDDSVSLRILAEYIARTDFLVDAGQFATSIEAINFLHTNPDIDLIFLDVRLPEMDGFEFLDTFENPPQVIMVSASEEYALKAFDFGAIDYLLKPVAYARFYKAVQRALKSMNPISAEGELFLKKNSSLVRVPYSSIFWVESMENYVNIFAERGRFTLHFTLKAVEGHLPHGVFRRIHRSYIVNTTKIESIEDNVVIMSYKGEAVRLPIGKSYRDVLLSSLRFISPK</sequence>
<comment type="caution">
    <text evidence="4">The sequence shown here is derived from an EMBL/GenBank/DDBJ whole genome shotgun (WGS) entry which is preliminary data.</text>
</comment>
<evidence type="ECO:0000313" key="4">
    <source>
        <dbReference type="EMBL" id="KQM09629.1"/>
    </source>
</evidence>
<dbReference type="PROSITE" id="PS50930">
    <property type="entry name" value="HTH_LYTTR"/>
    <property type="match status" value="1"/>
</dbReference>
<dbReference type="Pfam" id="PF04397">
    <property type="entry name" value="LytTR"/>
    <property type="match status" value="1"/>
</dbReference>
<evidence type="ECO:0000259" key="3">
    <source>
        <dbReference type="PROSITE" id="PS50930"/>
    </source>
</evidence>
<dbReference type="InterPro" id="IPR011006">
    <property type="entry name" value="CheY-like_superfamily"/>
</dbReference>
<dbReference type="AlphaFoldDB" id="A0A0Q4B9P0"/>
<dbReference type="SUPFAM" id="SSF52172">
    <property type="entry name" value="CheY-like"/>
    <property type="match status" value="1"/>
</dbReference>
<dbReference type="InterPro" id="IPR007492">
    <property type="entry name" value="LytTR_DNA-bd_dom"/>
</dbReference>
<dbReference type="InterPro" id="IPR001789">
    <property type="entry name" value="Sig_transdc_resp-reg_receiver"/>
</dbReference>
<dbReference type="EMBL" id="LIIK01000002">
    <property type="protein sequence ID" value="KQM09629.1"/>
    <property type="molecule type" value="Genomic_DNA"/>
</dbReference>
<proteinExistence type="predicted"/>